<proteinExistence type="predicted"/>
<dbReference type="RefSeq" id="WP_198639236.1">
    <property type="nucleotide sequence ID" value="NZ_JAEHNY010000013.1"/>
</dbReference>
<accession>A0ABS0TK88</accession>
<name>A0ABS0TK88_9FLAO</name>
<dbReference type="EMBL" id="JAEHNY010000013">
    <property type="protein sequence ID" value="MBI6121047.1"/>
    <property type="molecule type" value="Genomic_DNA"/>
</dbReference>
<comment type="caution">
    <text evidence="1">The sequence shown here is derived from an EMBL/GenBank/DDBJ whole genome shotgun (WGS) entry which is preliminary data.</text>
</comment>
<evidence type="ECO:0000313" key="2">
    <source>
        <dbReference type="Proteomes" id="UP000635665"/>
    </source>
</evidence>
<reference evidence="1 2" key="1">
    <citation type="submission" date="2020-12" db="EMBL/GenBank/DDBJ databases">
        <title>Salegentibacter orientalis sp. nov., isolated from costal sediment.</title>
        <authorList>
            <person name="Lian F.-B."/>
        </authorList>
    </citation>
    <scope>NUCLEOTIDE SEQUENCE [LARGE SCALE GENOMIC DNA]</scope>
    <source>
        <strain evidence="1 2">F60176</strain>
    </source>
</reference>
<organism evidence="1 2">
    <name type="scientific">Salegentibacter maritimus</name>
    <dbReference type="NCBI Taxonomy" id="2794347"/>
    <lineage>
        <taxon>Bacteria</taxon>
        <taxon>Pseudomonadati</taxon>
        <taxon>Bacteroidota</taxon>
        <taxon>Flavobacteriia</taxon>
        <taxon>Flavobacteriales</taxon>
        <taxon>Flavobacteriaceae</taxon>
        <taxon>Salegentibacter</taxon>
    </lineage>
</organism>
<keyword evidence="2" id="KW-1185">Reference proteome</keyword>
<sequence length="96" mass="11360">MTAYREKIILTYRHLLKVHEELQTRIINVGMTGEYSEMNTVFKPGDTYKFDLEQFRGTEDLNLKKLLNFFDELEKLMNSLANINRITEEELGDEVL</sequence>
<protein>
    <submittedName>
        <fullName evidence="1">Uncharacterized protein</fullName>
    </submittedName>
</protein>
<gene>
    <name evidence="1" type="ORF">I6U50_13540</name>
</gene>
<evidence type="ECO:0000313" key="1">
    <source>
        <dbReference type="EMBL" id="MBI6121047.1"/>
    </source>
</evidence>
<dbReference type="Proteomes" id="UP000635665">
    <property type="component" value="Unassembled WGS sequence"/>
</dbReference>